<name>A0AAT9FR15_9BACT</name>
<dbReference type="Gene3D" id="3.90.79.10">
    <property type="entry name" value="Nucleoside Triphosphate Pyrophosphohydrolase"/>
    <property type="match status" value="1"/>
</dbReference>
<gene>
    <name evidence="9" type="ORF">NT6N_33660</name>
</gene>
<feature type="domain" description="Nudix hydrolase" evidence="8">
    <location>
        <begin position="25"/>
        <end position="171"/>
    </location>
</feature>
<dbReference type="GO" id="GO:0005829">
    <property type="term" value="C:cytosol"/>
    <property type="evidence" value="ECO:0007669"/>
    <property type="project" value="TreeGrafter"/>
</dbReference>
<evidence type="ECO:0000256" key="3">
    <source>
        <dbReference type="ARBA" id="ARBA00007275"/>
    </source>
</evidence>
<evidence type="ECO:0000256" key="7">
    <source>
        <dbReference type="ARBA" id="ARBA00032272"/>
    </source>
</evidence>
<organism evidence="9">
    <name type="scientific">Oceaniferula spumae</name>
    <dbReference type="NCBI Taxonomy" id="2979115"/>
    <lineage>
        <taxon>Bacteria</taxon>
        <taxon>Pseudomonadati</taxon>
        <taxon>Verrucomicrobiota</taxon>
        <taxon>Verrucomicrobiia</taxon>
        <taxon>Verrucomicrobiales</taxon>
        <taxon>Verrucomicrobiaceae</taxon>
        <taxon>Oceaniferula</taxon>
    </lineage>
</organism>
<dbReference type="InterPro" id="IPR015797">
    <property type="entry name" value="NUDIX_hydrolase-like_dom_sf"/>
</dbReference>
<dbReference type="GO" id="GO:0019693">
    <property type="term" value="P:ribose phosphate metabolic process"/>
    <property type="evidence" value="ECO:0007669"/>
    <property type="project" value="TreeGrafter"/>
</dbReference>
<dbReference type="SUPFAM" id="SSF55811">
    <property type="entry name" value="Nudix"/>
    <property type="match status" value="1"/>
</dbReference>
<evidence type="ECO:0000256" key="4">
    <source>
        <dbReference type="ARBA" id="ARBA00016377"/>
    </source>
</evidence>
<evidence type="ECO:0000313" key="9">
    <source>
        <dbReference type="EMBL" id="BDS08326.1"/>
    </source>
</evidence>
<dbReference type="AlphaFoldDB" id="A0AAT9FR15"/>
<sequence>MSTIETLAEGKYLGLYSRDDWEFADRPNATGVVGILPITDDGQLVLIEQYRFPVQSRVIEIPAGLVGDEEEFKGESLADCAARELLEETGYRAGVVTPLLSGPTSPGMTPEITHLFAATELTRETEGGGTESEDITVHHVPLDQLSDWLIQQQVDGRLLDNKIHASLWLAQTQGLLPPS</sequence>
<accession>A0AAT9FR15</accession>
<keyword evidence="5" id="KW-0378">Hydrolase</keyword>
<proteinExistence type="inferred from homology"/>
<comment type="catalytic activity">
    <reaction evidence="1">
        <text>GDP-alpha-D-mannose + H2O = alpha-D-mannose 1-phosphate + GMP + 2 H(+)</text>
        <dbReference type="Rhea" id="RHEA:27978"/>
        <dbReference type="ChEBI" id="CHEBI:15377"/>
        <dbReference type="ChEBI" id="CHEBI:15378"/>
        <dbReference type="ChEBI" id="CHEBI:57527"/>
        <dbReference type="ChEBI" id="CHEBI:58115"/>
        <dbReference type="ChEBI" id="CHEBI:58409"/>
    </reaction>
</comment>
<dbReference type="PROSITE" id="PS51462">
    <property type="entry name" value="NUDIX"/>
    <property type="match status" value="1"/>
</dbReference>
<dbReference type="PANTHER" id="PTHR11839:SF18">
    <property type="entry name" value="NUDIX HYDROLASE DOMAIN-CONTAINING PROTEIN"/>
    <property type="match status" value="1"/>
</dbReference>
<dbReference type="InterPro" id="IPR000086">
    <property type="entry name" value="NUDIX_hydrolase_dom"/>
</dbReference>
<reference evidence="9" key="1">
    <citation type="submission" date="2024-07" db="EMBL/GenBank/DDBJ databases">
        <title>Complete genome sequence of Verrucomicrobiaceae bacterium NT6N.</title>
        <authorList>
            <person name="Huang C."/>
            <person name="Takami H."/>
            <person name="Hamasaki K."/>
        </authorList>
    </citation>
    <scope>NUCLEOTIDE SEQUENCE</scope>
    <source>
        <strain evidence="9">NT6N</strain>
    </source>
</reference>
<dbReference type="GO" id="GO:0016787">
    <property type="term" value="F:hydrolase activity"/>
    <property type="evidence" value="ECO:0007669"/>
    <property type="project" value="UniProtKB-KW"/>
</dbReference>
<evidence type="ECO:0000256" key="1">
    <source>
        <dbReference type="ARBA" id="ARBA00000847"/>
    </source>
</evidence>
<evidence type="ECO:0000256" key="5">
    <source>
        <dbReference type="ARBA" id="ARBA00022801"/>
    </source>
</evidence>
<dbReference type="KEGG" id="osu:NT6N_33660"/>
<dbReference type="PANTHER" id="PTHR11839">
    <property type="entry name" value="UDP/ADP-SUGAR PYROPHOSPHATASE"/>
    <property type="match status" value="1"/>
</dbReference>
<comment type="similarity">
    <text evidence="3">Belongs to the Nudix hydrolase family. NudK subfamily.</text>
</comment>
<evidence type="ECO:0000256" key="2">
    <source>
        <dbReference type="ARBA" id="ARBA00001946"/>
    </source>
</evidence>
<comment type="cofactor">
    <cofactor evidence="2">
        <name>Mg(2+)</name>
        <dbReference type="ChEBI" id="CHEBI:18420"/>
    </cofactor>
</comment>
<dbReference type="GO" id="GO:0006753">
    <property type="term" value="P:nucleoside phosphate metabolic process"/>
    <property type="evidence" value="ECO:0007669"/>
    <property type="project" value="TreeGrafter"/>
</dbReference>
<evidence type="ECO:0000259" key="8">
    <source>
        <dbReference type="PROSITE" id="PS51462"/>
    </source>
</evidence>
<protein>
    <recommendedName>
        <fullName evidence="4">GDP-mannose pyrophosphatase</fullName>
    </recommendedName>
    <alternativeName>
        <fullName evidence="6">GDP-mannose hydrolase</fullName>
    </alternativeName>
    <alternativeName>
        <fullName evidence="7">GDPMK</fullName>
    </alternativeName>
</protein>
<dbReference type="Pfam" id="PF00293">
    <property type="entry name" value="NUDIX"/>
    <property type="match status" value="1"/>
</dbReference>
<evidence type="ECO:0000256" key="6">
    <source>
        <dbReference type="ARBA" id="ARBA00032162"/>
    </source>
</evidence>
<dbReference type="CDD" id="cd03424">
    <property type="entry name" value="NUDIX_ADPRase_Nudt5_UGPPase_Nudt14"/>
    <property type="match status" value="1"/>
</dbReference>
<dbReference type="EMBL" id="AP026866">
    <property type="protein sequence ID" value="BDS08326.1"/>
    <property type="molecule type" value="Genomic_DNA"/>
</dbReference>